<gene>
    <name evidence="7" type="primary">ugpB</name>
    <name evidence="7" type="ORF">KL86DPRO_20702</name>
</gene>
<comment type="similarity">
    <text evidence="2">Belongs to the bacterial solute-binding protein 1 family.</text>
</comment>
<keyword evidence="4 6" id="KW-0732">Signal</keyword>
<dbReference type="InterPro" id="IPR050490">
    <property type="entry name" value="Bact_solute-bd_prot1"/>
</dbReference>
<sequence length="443" mass="48390">MILKQAKRLLMVGLLCLLPGTALAAPIQIQFWHGMGGELNDITNELVKNFNASQNKYEVVPVYKGTYDQVMTAAIAAFRAKKAPHLVQIYEVGTASMMAAKGVIKPVHEIMAAAKTPIDPKMFLAPIAAYYSTPDGKLLSMPFNCSTTVLYYNKSAMKKAGLDPEKFPATWPEVAAVGKKMKDAGAVKFGMVSGWQSWVQLESFSTWHNVPFASKENGMAGLDAELLANSALHVKHIDFLSQQMKEGNMTYTGRKSEPINTFTNGEAGILMNSSGSYAAVTIGAKKTGFDWGVAMIPYWPDVKGAPQNTLIGGGTIWALSGHPKDEDAGIAAFFNFLLKPENQSNFHMVTGYLPLTMEGYELTKKNGFYEKNPGTDIGILSLTQKAPTPNSKGLRLGNMSQLRDVADEELEAVWSGKKDAKTALDAFVKRGNEILRRFEKVNK</sequence>
<dbReference type="GO" id="GO:0030313">
    <property type="term" value="C:cell envelope"/>
    <property type="evidence" value="ECO:0007669"/>
    <property type="project" value="UniProtKB-SubCell"/>
</dbReference>
<dbReference type="SUPFAM" id="SSF53850">
    <property type="entry name" value="Periplasmic binding protein-like II"/>
    <property type="match status" value="1"/>
</dbReference>
<dbReference type="PANTHER" id="PTHR43649">
    <property type="entry name" value="ARABINOSE-BINDING PROTEIN-RELATED"/>
    <property type="match status" value="1"/>
</dbReference>
<accession>A0A212K4N5</accession>
<dbReference type="Pfam" id="PF01547">
    <property type="entry name" value="SBP_bac_1"/>
    <property type="match status" value="1"/>
</dbReference>
<dbReference type="EMBL" id="FLUQ01000002">
    <property type="protein sequence ID" value="SBW06684.1"/>
    <property type="molecule type" value="Genomic_DNA"/>
</dbReference>
<evidence type="ECO:0000256" key="6">
    <source>
        <dbReference type="SAM" id="SignalP"/>
    </source>
</evidence>
<evidence type="ECO:0000256" key="3">
    <source>
        <dbReference type="ARBA" id="ARBA00022448"/>
    </source>
</evidence>
<dbReference type="GO" id="GO:0055085">
    <property type="term" value="P:transmembrane transport"/>
    <property type="evidence" value="ECO:0007669"/>
    <property type="project" value="InterPro"/>
</dbReference>
<dbReference type="InterPro" id="IPR006061">
    <property type="entry name" value="SBP_1_CS"/>
</dbReference>
<evidence type="ECO:0000256" key="5">
    <source>
        <dbReference type="ARBA" id="ARBA00022764"/>
    </source>
</evidence>
<evidence type="ECO:0000256" key="4">
    <source>
        <dbReference type="ARBA" id="ARBA00022729"/>
    </source>
</evidence>
<dbReference type="AlphaFoldDB" id="A0A212K4N5"/>
<dbReference type="PANTHER" id="PTHR43649:SF31">
    <property type="entry name" value="SN-GLYCEROL-3-PHOSPHATE-BINDING PERIPLASMIC PROTEIN UGPB"/>
    <property type="match status" value="1"/>
</dbReference>
<organism evidence="7">
    <name type="scientific">uncultured delta proteobacterium</name>
    <dbReference type="NCBI Taxonomy" id="34034"/>
    <lineage>
        <taxon>Bacteria</taxon>
        <taxon>Deltaproteobacteria</taxon>
        <taxon>environmental samples</taxon>
    </lineage>
</organism>
<dbReference type="Gene3D" id="3.40.190.10">
    <property type="entry name" value="Periplasmic binding protein-like II"/>
    <property type="match status" value="2"/>
</dbReference>
<comment type="subcellular location">
    <subcellularLocation>
        <location evidence="1">Cell envelope</location>
    </subcellularLocation>
</comment>
<keyword evidence="3" id="KW-0813">Transport</keyword>
<dbReference type="PROSITE" id="PS01037">
    <property type="entry name" value="SBP_BACTERIAL_1"/>
    <property type="match status" value="1"/>
</dbReference>
<proteinExistence type="inferred from homology"/>
<reference evidence="7" key="1">
    <citation type="submission" date="2016-04" db="EMBL/GenBank/DDBJ databases">
        <authorList>
            <person name="Evans L.H."/>
            <person name="Alamgir A."/>
            <person name="Owens N."/>
            <person name="Weber N.D."/>
            <person name="Virtaneva K."/>
            <person name="Barbian K."/>
            <person name="Babar A."/>
            <person name="Rosenke K."/>
        </authorList>
    </citation>
    <scope>NUCLEOTIDE SEQUENCE</scope>
    <source>
        <strain evidence="7">86</strain>
    </source>
</reference>
<feature type="chain" id="PRO_5013324387" evidence="6">
    <location>
        <begin position="25"/>
        <end position="443"/>
    </location>
</feature>
<dbReference type="CDD" id="cd14748">
    <property type="entry name" value="PBP2_UgpB"/>
    <property type="match status" value="1"/>
</dbReference>
<name>A0A212K4N5_9DELT</name>
<keyword evidence="5" id="KW-0574">Periplasm</keyword>
<evidence type="ECO:0000256" key="1">
    <source>
        <dbReference type="ARBA" id="ARBA00004196"/>
    </source>
</evidence>
<protein>
    <submittedName>
        <fullName evidence="7">Glycerol-3-phosphate transporter subunit periplasmic-binding component of ABC superfamily</fullName>
    </submittedName>
</protein>
<dbReference type="NCBIfam" id="NF008211">
    <property type="entry name" value="PRK10974.1"/>
    <property type="match status" value="1"/>
</dbReference>
<evidence type="ECO:0000256" key="2">
    <source>
        <dbReference type="ARBA" id="ARBA00008520"/>
    </source>
</evidence>
<feature type="signal peptide" evidence="6">
    <location>
        <begin position="1"/>
        <end position="24"/>
    </location>
</feature>
<evidence type="ECO:0000313" key="7">
    <source>
        <dbReference type="EMBL" id="SBW06684.1"/>
    </source>
</evidence>
<dbReference type="InterPro" id="IPR006059">
    <property type="entry name" value="SBP"/>
</dbReference>